<keyword evidence="3" id="KW-0285">Flavoprotein</keyword>
<keyword evidence="8" id="KW-1185">Reference proteome</keyword>
<dbReference type="InterPro" id="IPR050775">
    <property type="entry name" value="FAD-binding_Monooxygenases"/>
</dbReference>
<dbReference type="PANTHER" id="PTHR43098:SF2">
    <property type="entry name" value="FAD-BINDING MONOOXYGENASE AUSB-RELATED"/>
    <property type="match status" value="1"/>
</dbReference>
<dbReference type="Gene3D" id="3.50.50.60">
    <property type="entry name" value="FAD/NAD(P)-binding domain"/>
    <property type="match status" value="2"/>
</dbReference>
<sequence length="484" mass="54553">MRDRLNFRTSFLMKDFSRDPWADHDTLAKETPPLSDGSEIRFLILGAGHNGILFAYQLVAAEFNPADVVVIDKAGGFGGTWAIATCHSSKKQDSFQNIATGRVKRSVRTLSRLQKYGIQGMFYTKAKSAERSDVQKRWVVAMSRNMGPKYQHLNGDFVIQTQFLMPAGSLFYSPSAPDVPGLGVFAENREIFHTSCSQAGQMAKWPKQLYVFQRTPSYCGPRKQVKTTPEIWIIVVGRPSWQADRMRNLNKFLNDHPEVTPADDLVKDGWSNARTFAGLIGSPRVTDVTPENVHRHLQRMLELDAEISTELRKHVEREVDDTELAEKLITWYPGWCKRPTFHQDYLKSFNRSNVTLVDTDEYFSRKGDLVKEYEVDVLVLATGFATTTAVDGDPAQVLNMPTQGRNGRDLTEKWQSDEFATFMGVATRDFSNLLFYTSKGATSSTNTTYPCTVGGRLVAHIAKTAYDRASDINRVEVEVSKEAE</sequence>
<dbReference type="EMBL" id="JAHMHQ010000014">
    <property type="protein sequence ID" value="KAK1634953.1"/>
    <property type="molecule type" value="Genomic_DNA"/>
</dbReference>
<evidence type="ECO:0000313" key="7">
    <source>
        <dbReference type="EMBL" id="KAK1634953.1"/>
    </source>
</evidence>
<dbReference type="AlphaFoldDB" id="A0AAI9ZQ27"/>
<evidence type="ECO:0000313" key="8">
    <source>
        <dbReference type="Proteomes" id="UP001243989"/>
    </source>
</evidence>
<organism evidence="7 8">
    <name type="scientific">Colletotrichum phormii</name>
    <dbReference type="NCBI Taxonomy" id="359342"/>
    <lineage>
        <taxon>Eukaryota</taxon>
        <taxon>Fungi</taxon>
        <taxon>Dikarya</taxon>
        <taxon>Ascomycota</taxon>
        <taxon>Pezizomycotina</taxon>
        <taxon>Sordariomycetes</taxon>
        <taxon>Hypocreomycetidae</taxon>
        <taxon>Glomerellales</taxon>
        <taxon>Glomerellaceae</taxon>
        <taxon>Colletotrichum</taxon>
        <taxon>Colletotrichum acutatum species complex</taxon>
    </lineage>
</organism>
<dbReference type="Proteomes" id="UP001243989">
    <property type="component" value="Unassembled WGS sequence"/>
</dbReference>
<comment type="caution">
    <text evidence="7">The sequence shown here is derived from an EMBL/GenBank/DDBJ whole genome shotgun (WGS) entry which is preliminary data.</text>
</comment>
<evidence type="ECO:0000256" key="5">
    <source>
        <dbReference type="ARBA" id="ARBA00022857"/>
    </source>
</evidence>
<reference evidence="7" key="1">
    <citation type="submission" date="2021-06" db="EMBL/GenBank/DDBJ databases">
        <title>Comparative genomics, transcriptomics and evolutionary studies reveal genomic signatures of adaptation to plant cell wall in hemibiotrophic fungi.</title>
        <authorList>
            <consortium name="DOE Joint Genome Institute"/>
            <person name="Baroncelli R."/>
            <person name="Diaz J.F."/>
            <person name="Benocci T."/>
            <person name="Peng M."/>
            <person name="Battaglia E."/>
            <person name="Haridas S."/>
            <person name="Andreopoulos W."/>
            <person name="Labutti K."/>
            <person name="Pangilinan J."/>
            <person name="Floch G.L."/>
            <person name="Makela M.R."/>
            <person name="Henrissat B."/>
            <person name="Grigoriev I.V."/>
            <person name="Crouch J.A."/>
            <person name="De Vries R.P."/>
            <person name="Sukno S.A."/>
            <person name="Thon M.R."/>
        </authorList>
    </citation>
    <scope>NUCLEOTIDE SEQUENCE</scope>
    <source>
        <strain evidence="7">CBS 102054</strain>
    </source>
</reference>
<protein>
    <submittedName>
        <fullName evidence="7">Uncharacterized protein</fullName>
    </submittedName>
</protein>
<keyword evidence="6" id="KW-0560">Oxidoreductase</keyword>
<evidence type="ECO:0000256" key="4">
    <source>
        <dbReference type="ARBA" id="ARBA00022827"/>
    </source>
</evidence>
<keyword evidence="5" id="KW-0521">NADP</keyword>
<evidence type="ECO:0000256" key="3">
    <source>
        <dbReference type="ARBA" id="ARBA00022630"/>
    </source>
</evidence>
<comment type="cofactor">
    <cofactor evidence="1">
        <name>FAD</name>
        <dbReference type="ChEBI" id="CHEBI:57692"/>
    </cofactor>
</comment>
<evidence type="ECO:0000256" key="2">
    <source>
        <dbReference type="ARBA" id="ARBA00010139"/>
    </source>
</evidence>
<dbReference type="SUPFAM" id="SSF51905">
    <property type="entry name" value="FAD/NAD(P)-binding domain"/>
    <property type="match status" value="1"/>
</dbReference>
<dbReference type="RefSeq" id="XP_060443560.1">
    <property type="nucleotide sequence ID" value="XM_060592627.1"/>
</dbReference>
<dbReference type="GO" id="GO:0016491">
    <property type="term" value="F:oxidoreductase activity"/>
    <property type="evidence" value="ECO:0007669"/>
    <property type="project" value="UniProtKB-KW"/>
</dbReference>
<name>A0AAI9ZQ27_9PEZI</name>
<proteinExistence type="inferred from homology"/>
<evidence type="ECO:0000256" key="6">
    <source>
        <dbReference type="ARBA" id="ARBA00023002"/>
    </source>
</evidence>
<gene>
    <name evidence="7" type="ORF">BDP81DRAFT_451425</name>
</gene>
<dbReference type="InterPro" id="IPR036188">
    <property type="entry name" value="FAD/NAD-bd_sf"/>
</dbReference>
<dbReference type="GeneID" id="85477489"/>
<keyword evidence="4" id="KW-0274">FAD</keyword>
<dbReference type="Pfam" id="PF13450">
    <property type="entry name" value="NAD_binding_8"/>
    <property type="match status" value="1"/>
</dbReference>
<accession>A0AAI9ZQ27</accession>
<dbReference type="PANTHER" id="PTHR43098">
    <property type="entry name" value="L-ORNITHINE N(5)-MONOOXYGENASE-RELATED"/>
    <property type="match status" value="1"/>
</dbReference>
<evidence type="ECO:0000256" key="1">
    <source>
        <dbReference type="ARBA" id="ARBA00001974"/>
    </source>
</evidence>
<comment type="similarity">
    <text evidence="2">Belongs to the FAD-binding monooxygenase family.</text>
</comment>